<protein>
    <submittedName>
        <fullName evidence="1">Uncharacterized protein</fullName>
    </submittedName>
</protein>
<comment type="caution">
    <text evidence="1">The sequence shown here is derived from an EMBL/GenBank/DDBJ whole genome shotgun (WGS) entry which is preliminary data.</text>
</comment>
<dbReference type="AlphaFoldDB" id="A0A8H4VE36"/>
<organism evidence="1 2">
    <name type="scientific">Ophiocordyceps camponoti-floridani</name>
    <dbReference type="NCBI Taxonomy" id="2030778"/>
    <lineage>
        <taxon>Eukaryota</taxon>
        <taxon>Fungi</taxon>
        <taxon>Dikarya</taxon>
        <taxon>Ascomycota</taxon>
        <taxon>Pezizomycotina</taxon>
        <taxon>Sordariomycetes</taxon>
        <taxon>Hypocreomycetidae</taxon>
        <taxon>Hypocreales</taxon>
        <taxon>Ophiocordycipitaceae</taxon>
        <taxon>Ophiocordyceps</taxon>
    </lineage>
</organism>
<evidence type="ECO:0000313" key="2">
    <source>
        <dbReference type="Proteomes" id="UP000562929"/>
    </source>
</evidence>
<dbReference type="Proteomes" id="UP000562929">
    <property type="component" value="Unassembled WGS sequence"/>
</dbReference>
<dbReference type="EMBL" id="JAACLJ010000003">
    <property type="protein sequence ID" value="KAF4589335.1"/>
    <property type="molecule type" value="Genomic_DNA"/>
</dbReference>
<proteinExistence type="predicted"/>
<keyword evidence="2" id="KW-1185">Reference proteome</keyword>
<accession>A0A8H4VE36</accession>
<reference evidence="1 2" key="1">
    <citation type="journal article" date="2020" name="G3 (Bethesda)">
        <title>Genetic Underpinnings of Host Manipulation by Ophiocordyceps as Revealed by Comparative Transcriptomics.</title>
        <authorList>
            <person name="Will I."/>
            <person name="Das B."/>
            <person name="Trinh T."/>
            <person name="Brachmann A."/>
            <person name="Ohm R.A."/>
            <person name="de Bekker C."/>
        </authorList>
    </citation>
    <scope>NUCLEOTIDE SEQUENCE [LARGE SCALE GENOMIC DNA]</scope>
    <source>
        <strain evidence="1 2">EC05</strain>
    </source>
</reference>
<evidence type="ECO:0000313" key="1">
    <source>
        <dbReference type="EMBL" id="KAF4589335.1"/>
    </source>
</evidence>
<sequence length="543" mass="59843">MFGSFPSLANLPSHAKVDPKDIPPPTPVNLPRYQPYANEHQAIRPSESLSALLEHNGRATSILGPLGLSAIGLDLKLDVSIQDLVPDLTHVPDFSAWNRMTVDEACEQDNTNRRWLRTSSLAPGCQVYVERKRELSNNNEDAFRTVRRIAPPRGKQQARLGNTYEFFRCLELFTTFWDDPTQPAGLPPSPELAATELPAVTTDGTATTTQAASKQGTEGLECMGPGDAAPPAVVRVSSGQSMPLEYRQNLITAFIKLVAYDFGCNVSMARVEPRLHFNSAPGPRQRKTYTPSNCQFIFQSPMSREAARTGIIYGPVAAVSARPTVDFTSPNVETAHSLDLAREVTAALITAQHRAREGRVEQRFGDGQWWTFKPRWGGGPGGPIGREMDKMAVPGDNDARPGDGEAVSAPVVKRSRKTMSVYDSYRIVRPPSSTWDSKAKYEAIGRMEGAGFDDVFVISSVFHHVSFLRVRVPDRLLEVLDGAPEPDVTRRSWGKVEAWRSPWYDLFDAGQRVAAVQVLWSVMAYQMRLESRSDDSSDGAANA</sequence>
<name>A0A8H4VE36_9HYPO</name>
<gene>
    <name evidence="1" type="ORF">GQ602_003224</name>
</gene>
<dbReference type="OrthoDB" id="5407653at2759"/>